<comment type="caution">
    <text evidence="1">The sequence shown here is derived from an EMBL/GenBank/DDBJ whole genome shotgun (WGS) entry which is preliminary data.</text>
</comment>
<dbReference type="AlphaFoldDB" id="X1PRU8"/>
<sequence>AGRKLLLKLDQARLESWKKKGKLKIIGPRKIKFKV</sequence>
<protein>
    <submittedName>
        <fullName evidence="1">Uncharacterized protein</fullName>
    </submittedName>
</protein>
<evidence type="ECO:0000313" key="1">
    <source>
        <dbReference type="EMBL" id="GAI41835.1"/>
    </source>
</evidence>
<feature type="non-terminal residue" evidence="1">
    <location>
        <position position="1"/>
    </location>
</feature>
<name>X1PRU8_9ZZZZ</name>
<accession>X1PRU8</accession>
<reference evidence="1" key="1">
    <citation type="journal article" date="2014" name="Front. Microbiol.">
        <title>High frequency of phylogenetically diverse reductive dehalogenase-homologous genes in deep subseafloor sedimentary metagenomes.</title>
        <authorList>
            <person name="Kawai M."/>
            <person name="Futagami T."/>
            <person name="Toyoda A."/>
            <person name="Takaki Y."/>
            <person name="Nishi S."/>
            <person name="Hori S."/>
            <person name="Arai W."/>
            <person name="Tsubouchi T."/>
            <person name="Morono Y."/>
            <person name="Uchiyama I."/>
            <person name="Ito T."/>
            <person name="Fujiyama A."/>
            <person name="Inagaki F."/>
            <person name="Takami H."/>
        </authorList>
    </citation>
    <scope>NUCLEOTIDE SEQUENCE</scope>
    <source>
        <strain evidence="1">Expedition CK06-06</strain>
    </source>
</reference>
<organism evidence="1">
    <name type="scientific">marine sediment metagenome</name>
    <dbReference type="NCBI Taxonomy" id="412755"/>
    <lineage>
        <taxon>unclassified sequences</taxon>
        <taxon>metagenomes</taxon>
        <taxon>ecological metagenomes</taxon>
    </lineage>
</organism>
<proteinExistence type="predicted"/>
<dbReference type="EMBL" id="BARV01030479">
    <property type="protein sequence ID" value="GAI41835.1"/>
    <property type="molecule type" value="Genomic_DNA"/>
</dbReference>
<gene>
    <name evidence="1" type="ORF">S06H3_48407</name>
</gene>